<protein>
    <recommendedName>
        <fullName evidence="4">pyruvate kinase</fullName>
        <ecNumber evidence="4">2.7.1.40</ecNumber>
    </recommendedName>
</protein>
<proteinExistence type="inferred from homology"/>
<keyword evidence="9" id="KW-0067">ATP-binding</keyword>
<name>A0A5C4JLI5_9ACTN</name>
<dbReference type="Proteomes" id="UP000309174">
    <property type="component" value="Unassembled WGS sequence"/>
</dbReference>
<keyword evidence="10" id="KW-0460">Magnesium</keyword>
<evidence type="ECO:0000313" key="14">
    <source>
        <dbReference type="EMBL" id="TMR06869.1"/>
    </source>
</evidence>
<gene>
    <name evidence="14" type="ORF">ETD83_03050</name>
</gene>
<evidence type="ECO:0000313" key="15">
    <source>
        <dbReference type="Proteomes" id="UP000309174"/>
    </source>
</evidence>
<evidence type="ECO:0000256" key="10">
    <source>
        <dbReference type="ARBA" id="ARBA00022842"/>
    </source>
</evidence>
<feature type="domain" description="Pyruvate kinase barrel" evidence="13">
    <location>
        <begin position="139"/>
        <end position="222"/>
    </location>
</feature>
<keyword evidence="7" id="KW-0547">Nucleotide-binding</keyword>
<comment type="cofactor">
    <cofactor evidence="1">
        <name>K(+)</name>
        <dbReference type="ChEBI" id="CHEBI:29103"/>
    </cofactor>
</comment>
<dbReference type="GO" id="GO:0005524">
    <property type="term" value="F:ATP binding"/>
    <property type="evidence" value="ECO:0007669"/>
    <property type="project" value="UniProtKB-KW"/>
</dbReference>
<dbReference type="GO" id="GO:0004743">
    <property type="term" value="F:pyruvate kinase activity"/>
    <property type="evidence" value="ECO:0007669"/>
    <property type="project" value="UniProtKB-EC"/>
</dbReference>
<sequence>MDETSGATKAETLAVLRGRVHGLLAGCTVAESLWAPQIGGVDDRNRASALNLAHYWALRRHDLRELQSGLAGVGLSSLGRSESHVRASLDAVLAAVDALRGRAAASGGPVAERPIGLAGGRRLLRRRAAALLGPVPAGRRSRIMVTLPGTAADDAPMVRSLAEHGMDLARVNCAHDDPEAWARMIEKVRSAGAAVGRDIGVAMDLGGPKLRTGPLAEGPPVVRLRPARDPLGRVVAPARCRLGAAGPADPGGPPLLPVPGAWAARRRPGETVRVRDTRGAERRLVVESADGQGVTAACDHTAYIATGSLLRADGEPDVPVGPLPPVRLHLTLRGGDTLILTRDCRPVPVTGTARIGCTLPQVFGHVRPGESVWFDDGKIGGMVAASGPDEIEVLITRAGGGGSRLRAGKGINFPDSALPVSALSERDRADLRFVAAHADLVELSFVRGAGDVADLLDALDALGEDRLGVVIKIETAQAFQNLPEILLTAMRRPRVGVMIARGDLAVECGYQRLAELQEEILWLCEAAHLPTIWATQVLDQMARSGLPSRAEVTDAAMSARAECVMLNKGPHIVEAVTALDDILRRMSGHQDKKDTLLRPLRSWQPVHETGGTP</sequence>
<reference evidence="14 15" key="1">
    <citation type="submission" date="2019-05" db="EMBL/GenBank/DDBJ databases">
        <title>Draft genome sequence of Actinomadura sp. 14C53.</title>
        <authorList>
            <person name="Saricaoglu S."/>
            <person name="Isik K."/>
        </authorList>
    </citation>
    <scope>NUCLEOTIDE SEQUENCE [LARGE SCALE GENOMIC DNA]</scope>
    <source>
        <strain evidence="14 15">14C53</strain>
    </source>
</reference>
<dbReference type="InterPro" id="IPR015813">
    <property type="entry name" value="Pyrv/PenolPyrv_kinase-like_dom"/>
</dbReference>
<dbReference type="InterPro" id="IPR011037">
    <property type="entry name" value="Pyrv_Knase-like_insert_dom_sf"/>
</dbReference>
<dbReference type="AlphaFoldDB" id="A0A5C4JLI5"/>
<dbReference type="NCBIfam" id="NF011314">
    <property type="entry name" value="PRK14725.1"/>
    <property type="match status" value="1"/>
</dbReference>
<dbReference type="UniPathway" id="UPA00109">
    <property type="reaction ID" value="UER00188"/>
</dbReference>
<keyword evidence="15" id="KW-1185">Reference proteome</keyword>
<dbReference type="Gene3D" id="2.40.33.10">
    <property type="entry name" value="PK beta-barrel domain-like"/>
    <property type="match status" value="1"/>
</dbReference>
<keyword evidence="6" id="KW-0479">Metal-binding</keyword>
<evidence type="ECO:0000256" key="3">
    <source>
        <dbReference type="ARBA" id="ARBA00008663"/>
    </source>
</evidence>
<dbReference type="InterPro" id="IPR015793">
    <property type="entry name" value="Pyrv_Knase_brl"/>
</dbReference>
<dbReference type="InterPro" id="IPR001697">
    <property type="entry name" value="Pyr_Knase"/>
</dbReference>
<keyword evidence="8" id="KW-0418">Kinase</keyword>
<dbReference type="EC" id="2.7.1.40" evidence="4"/>
<dbReference type="EMBL" id="VCKW01000008">
    <property type="protein sequence ID" value="TMR06869.1"/>
    <property type="molecule type" value="Genomic_DNA"/>
</dbReference>
<dbReference type="Pfam" id="PF00224">
    <property type="entry name" value="PK"/>
    <property type="match status" value="2"/>
</dbReference>
<evidence type="ECO:0000256" key="8">
    <source>
        <dbReference type="ARBA" id="ARBA00022777"/>
    </source>
</evidence>
<keyword evidence="11" id="KW-0324">Glycolysis</keyword>
<evidence type="ECO:0000256" key="5">
    <source>
        <dbReference type="ARBA" id="ARBA00022679"/>
    </source>
</evidence>
<evidence type="ECO:0000256" key="12">
    <source>
        <dbReference type="ARBA" id="ARBA00023317"/>
    </source>
</evidence>
<comment type="caution">
    <text evidence="14">The sequence shown here is derived from an EMBL/GenBank/DDBJ whole genome shotgun (WGS) entry which is preliminary data.</text>
</comment>
<evidence type="ECO:0000256" key="7">
    <source>
        <dbReference type="ARBA" id="ARBA00022741"/>
    </source>
</evidence>
<comment type="pathway">
    <text evidence="2">Carbohydrate degradation; glycolysis; pyruvate from D-glyceraldehyde 3-phosphate: step 5/5.</text>
</comment>
<evidence type="ECO:0000256" key="6">
    <source>
        <dbReference type="ARBA" id="ARBA00022723"/>
    </source>
</evidence>
<dbReference type="InterPro" id="IPR015806">
    <property type="entry name" value="Pyrv_Knase_insert_dom_sf"/>
</dbReference>
<evidence type="ECO:0000256" key="4">
    <source>
        <dbReference type="ARBA" id="ARBA00012142"/>
    </source>
</evidence>
<organism evidence="14 15">
    <name type="scientific">Actinomadura soli</name>
    <dbReference type="NCBI Taxonomy" id="2508997"/>
    <lineage>
        <taxon>Bacteria</taxon>
        <taxon>Bacillati</taxon>
        <taxon>Actinomycetota</taxon>
        <taxon>Actinomycetes</taxon>
        <taxon>Streptosporangiales</taxon>
        <taxon>Thermomonosporaceae</taxon>
        <taxon>Actinomadura</taxon>
    </lineage>
</organism>
<dbReference type="GO" id="GO:0030955">
    <property type="term" value="F:potassium ion binding"/>
    <property type="evidence" value="ECO:0007669"/>
    <property type="project" value="InterPro"/>
</dbReference>
<evidence type="ECO:0000256" key="1">
    <source>
        <dbReference type="ARBA" id="ARBA00001958"/>
    </source>
</evidence>
<feature type="domain" description="Pyruvate kinase barrel" evidence="13">
    <location>
        <begin position="330"/>
        <end position="567"/>
    </location>
</feature>
<evidence type="ECO:0000256" key="9">
    <source>
        <dbReference type="ARBA" id="ARBA00022840"/>
    </source>
</evidence>
<keyword evidence="5" id="KW-0808">Transferase</keyword>
<evidence type="ECO:0000256" key="2">
    <source>
        <dbReference type="ARBA" id="ARBA00004997"/>
    </source>
</evidence>
<keyword evidence="12" id="KW-0670">Pyruvate</keyword>
<dbReference type="RefSeq" id="WP_138643486.1">
    <property type="nucleotide sequence ID" value="NZ_VCKW01000008.1"/>
</dbReference>
<comment type="similarity">
    <text evidence="3">Belongs to the pyruvate kinase family.</text>
</comment>
<dbReference type="InterPro" id="IPR040442">
    <property type="entry name" value="Pyrv_kinase-like_dom_sf"/>
</dbReference>
<dbReference type="OrthoDB" id="9812123at2"/>
<evidence type="ECO:0000259" key="13">
    <source>
        <dbReference type="Pfam" id="PF00224"/>
    </source>
</evidence>
<dbReference type="GO" id="GO:0000287">
    <property type="term" value="F:magnesium ion binding"/>
    <property type="evidence" value="ECO:0007669"/>
    <property type="project" value="InterPro"/>
</dbReference>
<dbReference type="SUPFAM" id="SSF50800">
    <property type="entry name" value="PK beta-barrel domain-like"/>
    <property type="match status" value="1"/>
</dbReference>
<dbReference type="PANTHER" id="PTHR11817">
    <property type="entry name" value="PYRUVATE KINASE"/>
    <property type="match status" value="1"/>
</dbReference>
<dbReference type="Gene3D" id="3.20.20.60">
    <property type="entry name" value="Phosphoenolpyruvate-binding domains"/>
    <property type="match status" value="1"/>
</dbReference>
<accession>A0A5C4JLI5</accession>
<dbReference type="GO" id="GO:0016301">
    <property type="term" value="F:kinase activity"/>
    <property type="evidence" value="ECO:0007669"/>
    <property type="project" value="UniProtKB-KW"/>
</dbReference>
<dbReference type="SUPFAM" id="SSF51621">
    <property type="entry name" value="Phosphoenolpyruvate/pyruvate domain"/>
    <property type="match status" value="1"/>
</dbReference>
<evidence type="ECO:0000256" key="11">
    <source>
        <dbReference type="ARBA" id="ARBA00023152"/>
    </source>
</evidence>